<accession>A0ABD0V7A6</accession>
<proteinExistence type="predicted"/>
<keyword evidence="3" id="KW-1185">Reference proteome</keyword>
<keyword evidence="1" id="KW-1133">Transmembrane helix</keyword>
<sequence>MVDIFRHIPILFGLVLKKSAIFKRWFCKICLVFVLTVNMWVIEILNLRKANVSIQPDVGFVPNLIVESGVLALNELEQILPLKVISNDHICAFDNVHLVSLVSPNIVYSEVVCVNNNADSPLLTPTDANALENLDSNGEKMDKIVLNFDSSSTHLISSSTGLNVSNEGFDVMGKIVASSSNPILNSDLPIEGMDVSNSVPIFGCIFSAGFDAWWLLGCSFSAGGDLGWLVVEALLLFQRSLFLGCSLAGLACLPFF</sequence>
<name>A0ABD0V7A6_DENTH</name>
<keyword evidence="1" id="KW-0472">Membrane</keyword>
<dbReference type="Proteomes" id="UP001552299">
    <property type="component" value="Unassembled WGS sequence"/>
</dbReference>
<evidence type="ECO:0000256" key="1">
    <source>
        <dbReference type="SAM" id="Phobius"/>
    </source>
</evidence>
<reference evidence="2 3" key="1">
    <citation type="journal article" date="2024" name="Plant Biotechnol. J.">
        <title>Dendrobium thyrsiflorum genome and its molecular insights into genes involved in important horticultural traits.</title>
        <authorList>
            <person name="Chen B."/>
            <person name="Wang J.Y."/>
            <person name="Zheng P.J."/>
            <person name="Li K.L."/>
            <person name="Liang Y.M."/>
            <person name="Chen X.F."/>
            <person name="Zhang C."/>
            <person name="Zhao X."/>
            <person name="He X."/>
            <person name="Zhang G.Q."/>
            <person name="Liu Z.J."/>
            <person name="Xu Q."/>
        </authorList>
    </citation>
    <scope>NUCLEOTIDE SEQUENCE [LARGE SCALE GENOMIC DNA]</scope>
    <source>
        <strain evidence="2">GZMU011</strain>
    </source>
</reference>
<dbReference type="AlphaFoldDB" id="A0ABD0V7A6"/>
<gene>
    <name evidence="2" type="ORF">M5K25_010436</name>
</gene>
<organism evidence="2 3">
    <name type="scientific">Dendrobium thyrsiflorum</name>
    <name type="common">Pinecone-like raceme dendrobium</name>
    <name type="synonym">Orchid</name>
    <dbReference type="NCBI Taxonomy" id="117978"/>
    <lineage>
        <taxon>Eukaryota</taxon>
        <taxon>Viridiplantae</taxon>
        <taxon>Streptophyta</taxon>
        <taxon>Embryophyta</taxon>
        <taxon>Tracheophyta</taxon>
        <taxon>Spermatophyta</taxon>
        <taxon>Magnoliopsida</taxon>
        <taxon>Liliopsida</taxon>
        <taxon>Asparagales</taxon>
        <taxon>Orchidaceae</taxon>
        <taxon>Epidendroideae</taxon>
        <taxon>Malaxideae</taxon>
        <taxon>Dendrobiinae</taxon>
        <taxon>Dendrobium</taxon>
    </lineage>
</organism>
<keyword evidence="1" id="KW-0812">Transmembrane</keyword>
<feature type="transmembrane region" description="Helical" evidence="1">
    <location>
        <begin position="25"/>
        <end position="42"/>
    </location>
</feature>
<evidence type="ECO:0000313" key="2">
    <source>
        <dbReference type="EMBL" id="KAL0918427.1"/>
    </source>
</evidence>
<protein>
    <submittedName>
        <fullName evidence="2">Uncharacterized protein</fullName>
    </submittedName>
</protein>
<comment type="caution">
    <text evidence="2">The sequence shown here is derived from an EMBL/GenBank/DDBJ whole genome shotgun (WGS) entry which is preliminary data.</text>
</comment>
<evidence type="ECO:0000313" key="3">
    <source>
        <dbReference type="Proteomes" id="UP001552299"/>
    </source>
</evidence>
<dbReference type="EMBL" id="JANQDX010000009">
    <property type="protein sequence ID" value="KAL0918427.1"/>
    <property type="molecule type" value="Genomic_DNA"/>
</dbReference>